<evidence type="ECO:0000313" key="9">
    <source>
        <dbReference type="EMBL" id="PWW75058.1"/>
    </source>
</evidence>
<dbReference type="Proteomes" id="UP000246991">
    <property type="component" value="Unassembled WGS sequence"/>
</dbReference>
<reference evidence="9 10" key="1">
    <citation type="submission" date="2018-03" db="EMBL/GenBank/DDBJ databases">
        <title>Genomes of Pezizomycetes fungi and the evolution of truffles.</title>
        <authorList>
            <person name="Murat C."/>
            <person name="Payen T."/>
            <person name="Noel B."/>
            <person name="Kuo A."/>
            <person name="Martin F.M."/>
        </authorList>
    </citation>
    <scope>NUCLEOTIDE SEQUENCE [LARGE SCALE GENOMIC DNA]</scope>
    <source>
        <strain evidence="9">091103-1</strain>
    </source>
</reference>
<dbReference type="AlphaFoldDB" id="A0A317SL54"/>
<feature type="compositionally biased region" description="Gly residues" evidence="7">
    <location>
        <begin position="227"/>
        <end position="253"/>
    </location>
</feature>
<dbReference type="InterPro" id="IPR041481">
    <property type="entry name" value="CSN7_helixI"/>
</dbReference>
<evidence type="ECO:0000256" key="2">
    <source>
        <dbReference type="ARBA" id="ARBA00004496"/>
    </source>
</evidence>
<evidence type="ECO:0000259" key="8">
    <source>
        <dbReference type="PROSITE" id="PS50250"/>
    </source>
</evidence>
<dbReference type="Pfam" id="PF22061">
    <property type="entry name" value="CSN7_HB_subdom"/>
    <property type="match status" value="1"/>
</dbReference>
<dbReference type="InterPro" id="IPR000717">
    <property type="entry name" value="PCI_dom"/>
</dbReference>
<comment type="subcellular location">
    <subcellularLocation>
        <location evidence="2">Cytoplasm</location>
    </subcellularLocation>
    <subcellularLocation>
        <location evidence="1">Nucleus</location>
    </subcellularLocation>
</comment>
<keyword evidence="5" id="KW-0736">Signalosome</keyword>
<evidence type="ECO:0000256" key="3">
    <source>
        <dbReference type="ARBA" id="ARBA00008482"/>
    </source>
</evidence>
<evidence type="ECO:0000313" key="10">
    <source>
        <dbReference type="Proteomes" id="UP000246991"/>
    </source>
</evidence>
<dbReference type="PROSITE" id="PS50250">
    <property type="entry name" value="PCI"/>
    <property type="match status" value="1"/>
</dbReference>
<dbReference type="GO" id="GO:0005737">
    <property type="term" value="C:cytoplasm"/>
    <property type="evidence" value="ECO:0007669"/>
    <property type="project" value="UniProtKB-SubCell"/>
</dbReference>
<comment type="similarity">
    <text evidence="3">Belongs to the CSN7/EIF3M family. CSN7 subfamily.</text>
</comment>
<keyword evidence="10" id="KW-1185">Reference proteome</keyword>
<dbReference type="GO" id="GO:0010387">
    <property type="term" value="P:COP9 signalosome assembly"/>
    <property type="evidence" value="ECO:0007669"/>
    <property type="project" value="InterPro"/>
</dbReference>
<dbReference type="EMBL" id="PYWC01000052">
    <property type="protein sequence ID" value="PWW75058.1"/>
    <property type="molecule type" value="Genomic_DNA"/>
</dbReference>
<dbReference type="Pfam" id="PF18392">
    <property type="entry name" value="CSN7a_helixI"/>
    <property type="match status" value="1"/>
</dbReference>
<evidence type="ECO:0000256" key="6">
    <source>
        <dbReference type="ARBA" id="ARBA00023242"/>
    </source>
</evidence>
<proteinExistence type="inferred from homology"/>
<name>A0A317SL54_9PEZI</name>
<dbReference type="OrthoDB" id="10265275at2759"/>
<dbReference type="GO" id="GO:0008180">
    <property type="term" value="C:COP9 signalosome"/>
    <property type="evidence" value="ECO:0007669"/>
    <property type="project" value="UniProtKB-KW"/>
</dbReference>
<feature type="domain" description="PCI" evidence="8">
    <location>
        <begin position="1"/>
        <end position="159"/>
    </location>
</feature>
<keyword evidence="6" id="KW-0539">Nucleus</keyword>
<dbReference type="PANTHER" id="PTHR15350:SF5">
    <property type="entry name" value="COP9 SIGNALOSOME COMPLEX SUBUNIT 7"/>
    <property type="match status" value="1"/>
</dbReference>
<gene>
    <name evidence="9" type="ORF">C7212DRAFT_352962</name>
</gene>
<keyword evidence="4" id="KW-0963">Cytoplasm</keyword>
<sequence>MADEQYLTSLQPFILLAKPATGRAAADLVMQATAAPGCFVFSELLEMPNIQALANTSDGRRYFDLLKIFAYGWYGDYRDNAKNLPPLSESHLHKLKQLSLITLSSKGPQNLTYTSLQRTLDLPSTRALEDLTISAIYSHLLVAKLDTKAARIEVSSTAGRDVAPEEIPDMIATLKNWCRQCEDVLGDIDEQVRCVQRDAIARKRAADEYERIVAMRKEIIKSEEKGGAGGGGGGMGPGIASGVPGGGGGGVAGKGKRVISEGDESAIRGSGGWGEDDEMEIDEGSFDSVTSAGGGGAGGANTSKRRTKKGLGSGLGGILGSRQGRR</sequence>
<protein>
    <recommendedName>
        <fullName evidence="8">PCI domain-containing protein</fullName>
    </recommendedName>
</protein>
<feature type="region of interest" description="Disordered" evidence="7">
    <location>
        <begin position="224"/>
        <end position="326"/>
    </location>
</feature>
<evidence type="ECO:0000256" key="7">
    <source>
        <dbReference type="SAM" id="MobiDB-lite"/>
    </source>
</evidence>
<evidence type="ECO:0000256" key="5">
    <source>
        <dbReference type="ARBA" id="ARBA00022790"/>
    </source>
</evidence>
<comment type="caution">
    <text evidence="9">The sequence shown here is derived from an EMBL/GenBank/DDBJ whole genome shotgun (WGS) entry which is preliminary data.</text>
</comment>
<dbReference type="SMART" id="SM00088">
    <property type="entry name" value="PINT"/>
    <property type="match status" value="1"/>
</dbReference>
<feature type="compositionally biased region" description="Acidic residues" evidence="7">
    <location>
        <begin position="274"/>
        <end position="285"/>
    </location>
</feature>
<evidence type="ECO:0000256" key="1">
    <source>
        <dbReference type="ARBA" id="ARBA00004123"/>
    </source>
</evidence>
<evidence type="ECO:0000256" key="4">
    <source>
        <dbReference type="ARBA" id="ARBA00022490"/>
    </source>
</evidence>
<dbReference type="InterPro" id="IPR045237">
    <property type="entry name" value="COPS7/eIF3m"/>
</dbReference>
<organism evidence="9 10">
    <name type="scientific">Tuber magnatum</name>
    <name type="common">white Piedmont truffle</name>
    <dbReference type="NCBI Taxonomy" id="42249"/>
    <lineage>
        <taxon>Eukaryota</taxon>
        <taxon>Fungi</taxon>
        <taxon>Dikarya</taxon>
        <taxon>Ascomycota</taxon>
        <taxon>Pezizomycotina</taxon>
        <taxon>Pezizomycetes</taxon>
        <taxon>Pezizales</taxon>
        <taxon>Tuberaceae</taxon>
        <taxon>Tuber</taxon>
    </lineage>
</organism>
<accession>A0A317SL54</accession>
<dbReference type="PANTHER" id="PTHR15350">
    <property type="entry name" value="COP9 SIGNALOSOME COMPLEX SUBUNIT 7/DENDRITIC CELL PROTEIN GA17"/>
    <property type="match status" value="1"/>
</dbReference>
<dbReference type="STRING" id="42249.A0A317SL54"/>